<feature type="transmembrane region" description="Helical" evidence="9">
    <location>
        <begin position="73"/>
        <end position="96"/>
    </location>
</feature>
<dbReference type="InterPro" id="IPR004501">
    <property type="entry name" value="PTS_EIIC_3"/>
</dbReference>
<feature type="transmembrane region" description="Helical" evidence="9">
    <location>
        <begin position="351"/>
        <end position="368"/>
    </location>
</feature>
<feature type="transmembrane region" description="Helical" evidence="9">
    <location>
        <begin position="148"/>
        <end position="166"/>
    </location>
</feature>
<proteinExistence type="predicted"/>
<evidence type="ECO:0000256" key="7">
    <source>
        <dbReference type="ARBA" id="ARBA00023136"/>
    </source>
</evidence>
<feature type="transmembrane region" description="Helical" evidence="9">
    <location>
        <begin position="187"/>
        <end position="207"/>
    </location>
</feature>
<dbReference type="GO" id="GO:0008982">
    <property type="term" value="F:protein-N(PI)-phosphohistidine-sugar phosphotransferase activity"/>
    <property type="evidence" value="ECO:0007669"/>
    <property type="project" value="UniProtKB-UniRule"/>
</dbReference>
<feature type="transmembrane region" description="Helical" evidence="9">
    <location>
        <begin position="246"/>
        <end position="267"/>
    </location>
</feature>
<feature type="transmembrane region" description="Helical" evidence="9">
    <location>
        <begin position="32"/>
        <end position="53"/>
    </location>
</feature>
<accession>A0A7T6ZBJ2</accession>
<keyword evidence="3 8" id="KW-1003">Cell membrane</keyword>
<evidence type="ECO:0000256" key="5">
    <source>
        <dbReference type="ARBA" id="ARBA00022692"/>
    </source>
</evidence>
<dbReference type="Pfam" id="PF02378">
    <property type="entry name" value="PTS_EIIC"/>
    <property type="match status" value="1"/>
</dbReference>
<reference evidence="11 12" key="1">
    <citation type="submission" date="2020-06" db="EMBL/GenBank/DDBJ databases">
        <title>Genomic analysis of Salicibibacter sp. NKC21-4.</title>
        <authorList>
            <person name="Oh Y.J."/>
        </authorList>
    </citation>
    <scope>NUCLEOTIDE SEQUENCE [LARGE SCALE GENOMIC DNA]</scope>
    <source>
        <strain evidence="11 12">NKC21-4</strain>
    </source>
</reference>
<keyword evidence="11" id="KW-0808">Transferase</keyword>
<dbReference type="RefSeq" id="WP_200084764.1">
    <property type="nucleotide sequence ID" value="NZ_CP054706.1"/>
</dbReference>
<dbReference type="KEGG" id="scib:HUG20_11140"/>
<keyword evidence="6 9" id="KW-1133">Transmembrane helix</keyword>
<sequence length="448" mass="48399">MANFTDTLDNKIMPMARKLSNQKHLVSIRDGIVLVLPIIIIGSIFLILLNLPIPGYEAFMTSVFGENWDTALQYPVSATFDIIALIAAFGIAYRLAEKYDVDAISAGVLSVAAFLLATPYEVEFVPNEEADPIMVEGGIPVELIGPEGLFVAIIIALFSTEIYRFIIQKNFTFKMPEGVPPAVSKSFMALVPAFIVIVLVWLVRLLIEQTIFGDIHELIYSIVGAPLTLAGGGYIGTMIAILFQQALWAIGIHGAITVSGVMSPVWYTQLGENQQAFAAGEEIPNVVTPEFITLFVNTGGSGATIALVILMVLLAKSAQMKQMGRLNIGPSLFGVNEPLLFGVPIVLNPLIIIPFILTPLAITTITFVTMSTGLVAKPAGIAMPFTMPPIISGYLATGGQISGAVIQFVNILVGVAIYFGFFKIIDRSRLREEQEAEKKESKSNEESV</sequence>
<feature type="domain" description="PTS EIIC type-3" evidence="10">
    <location>
        <begin position="8"/>
        <end position="421"/>
    </location>
</feature>
<evidence type="ECO:0000313" key="11">
    <source>
        <dbReference type="EMBL" id="QQK80391.1"/>
    </source>
</evidence>
<gene>
    <name evidence="11" type="primary">celB</name>
    <name evidence="11" type="ORF">HUG20_11140</name>
</gene>
<feature type="transmembrane region" description="Helical" evidence="9">
    <location>
        <begin position="401"/>
        <end position="421"/>
    </location>
</feature>
<keyword evidence="5 9" id="KW-0812">Transmembrane</keyword>
<comment type="function">
    <text evidence="8">The phosphoenolpyruvate-dependent sugar phosphotransferase system (PTS), a major carbohydrate active -transport system, catalyzes the phosphorylation of incoming sugar substrates concomitant with their translocation across the cell membrane.</text>
</comment>
<feature type="transmembrane region" description="Helical" evidence="9">
    <location>
        <begin position="375"/>
        <end position="395"/>
    </location>
</feature>
<name>A0A7T6ZBJ2_9BACI</name>
<dbReference type="InterPro" id="IPR051088">
    <property type="entry name" value="PTS_Sugar-EIIC/EIIB"/>
</dbReference>
<feature type="transmembrane region" description="Helical" evidence="9">
    <location>
        <begin position="219"/>
        <end position="239"/>
    </location>
</feature>
<evidence type="ECO:0000256" key="6">
    <source>
        <dbReference type="ARBA" id="ARBA00022989"/>
    </source>
</evidence>
<protein>
    <recommendedName>
        <fullName evidence="8">Permease IIC component</fullName>
    </recommendedName>
</protein>
<comment type="subcellular location">
    <subcellularLocation>
        <location evidence="1">Cell membrane</location>
        <topology evidence="1">Multi-pass membrane protein</topology>
    </subcellularLocation>
</comment>
<evidence type="ECO:0000256" key="8">
    <source>
        <dbReference type="PIRNR" id="PIRNR006351"/>
    </source>
</evidence>
<evidence type="ECO:0000256" key="4">
    <source>
        <dbReference type="ARBA" id="ARBA00022597"/>
    </source>
</evidence>
<dbReference type="GO" id="GO:1901264">
    <property type="term" value="P:carbohydrate derivative transport"/>
    <property type="evidence" value="ECO:0007669"/>
    <property type="project" value="TreeGrafter"/>
</dbReference>
<dbReference type="Proteomes" id="UP000595349">
    <property type="component" value="Chromosome"/>
</dbReference>
<organism evidence="11 12">
    <name type="scientific">Salicibibacter cibi</name>
    <dbReference type="NCBI Taxonomy" id="2743001"/>
    <lineage>
        <taxon>Bacteria</taxon>
        <taxon>Bacillati</taxon>
        <taxon>Bacillota</taxon>
        <taxon>Bacilli</taxon>
        <taxon>Bacillales</taxon>
        <taxon>Bacillaceae</taxon>
        <taxon>Salicibibacter</taxon>
    </lineage>
</organism>
<keyword evidence="7 8" id="KW-0472">Membrane</keyword>
<dbReference type="GO" id="GO:0005886">
    <property type="term" value="C:plasma membrane"/>
    <property type="evidence" value="ECO:0007669"/>
    <property type="project" value="UniProtKB-SubCell"/>
</dbReference>
<dbReference type="AlphaFoldDB" id="A0A7T6ZBJ2"/>
<evidence type="ECO:0000313" key="12">
    <source>
        <dbReference type="Proteomes" id="UP000595349"/>
    </source>
</evidence>
<feature type="transmembrane region" description="Helical" evidence="9">
    <location>
        <begin position="291"/>
        <end position="314"/>
    </location>
</feature>
<evidence type="ECO:0000256" key="1">
    <source>
        <dbReference type="ARBA" id="ARBA00004651"/>
    </source>
</evidence>
<dbReference type="PANTHER" id="PTHR33989">
    <property type="match status" value="1"/>
</dbReference>
<evidence type="ECO:0000256" key="3">
    <source>
        <dbReference type="ARBA" id="ARBA00022475"/>
    </source>
</evidence>
<evidence type="ECO:0000256" key="2">
    <source>
        <dbReference type="ARBA" id="ARBA00022448"/>
    </source>
</evidence>
<evidence type="ECO:0000259" key="10">
    <source>
        <dbReference type="PROSITE" id="PS51105"/>
    </source>
</evidence>
<dbReference type="EMBL" id="CP054706">
    <property type="protein sequence ID" value="QQK80391.1"/>
    <property type="molecule type" value="Genomic_DNA"/>
</dbReference>
<dbReference type="InterPro" id="IPR003352">
    <property type="entry name" value="PTS_EIIC"/>
</dbReference>
<dbReference type="NCBIfam" id="TIGR00359">
    <property type="entry name" value="cello_pts_IIC"/>
    <property type="match status" value="1"/>
</dbReference>
<keyword evidence="12" id="KW-1185">Reference proteome</keyword>
<dbReference type="NCBIfam" id="TIGR00410">
    <property type="entry name" value="lacE"/>
    <property type="match status" value="1"/>
</dbReference>
<keyword evidence="2 8" id="KW-0813">Transport</keyword>
<dbReference type="PROSITE" id="PS51105">
    <property type="entry name" value="PTS_EIIC_TYPE_3"/>
    <property type="match status" value="1"/>
</dbReference>
<dbReference type="PANTHER" id="PTHR33989:SF11">
    <property type="entry name" value="LICHENAN PERMEASE IIC COMPONENT"/>
    <property type="match status" value="1"/>
</dbReference>
<dbReference type="InterPro" id="IPR004796">
    <property type="entry name" value="PTS_IIC_cello"/>
</dbReference>
<keyword evidence="4 8" id="KW-0762">Sugar transport</keyword>
<evidence type="ECO:0000256" key="9">
    <source>
        <dbReference type="SAM" id="Phobius"/>
    </source>
</evidence>
<dbReference type="GO" id="GO:0009401">
    <property type="term" value="P:phosphoenolpyruvate-dependent sugar phosphotransferase system"/>
    <property type="evidence" value="ECO:0007669"/>
    <property type="project" value="InterPro"/>
</dbReference>
<dbReference type="PIRSF" id="PIRSF006351">
    <property type="entry name" value="PTS_EIIC-Cellobiose"/>
    <property type="match status" value="1"/>
</dbReference>